<accession>A0ACB7F0E1</accession>
<evidence type="ECO:0000313" key="1">
    <source>
        <dbReference type="EMBL" id="KAG8007654.1"/>
    </source>
</evidence>
<proteinExistence type="predicted"/>
<protein>
    <submittedName>
        <fullName evidence="1">Mitogen-activated protein kinase kinase kinase 12</fullName>
    </submittedName>
</protein>
<dbReference type="EMBL" id="CM024790">
    <property type="protein sequence ID" value="KAG8007654.1"/>
    <property type="molecule type" value="Genomic_DNA"/>
</dbReference>
<reference evidence="1" key="1">
    <citation type="submission" date="2020-04" db="EMBL/GenBank/DDBJ databases">
        <title>A chromosome-scale assembly and high-density genetic map of the yellow drum (Nibea albiflora) genome.</title>
        <authorList>
            <person name="Xu D."/>
            <person name="Zhang W."/>
            <person name="Chen R."/>
            <person name="Tan P."/>
            <person name="Wang L."/>
            <person name="Song H."/>
            <person name="Tian L."/>
            <person name="Zhu Q."/>
            <person name="Wang B."/>
        </authorList>
    </citation>
    <scope>NUCLEOTIDE SEQUENCE</scope>
    <source>
        <strain evidence="1">ZJHYS-2018</strain>
    </source>
</reference>
<name>A0ACB7F0E1_NIBAL</name>
<comment type="caution">
    <text evidence="1">The sequence shown here is derived from an EMBL/GenBank/DDBJ whole genome shotgun (WGS) entry which is preliminary data.</text>
</comment>
<evidence type="ECO:0000313" key="2">
    <source>
        <dbReference type="Proteomes" id="UP000805704"/>
    </source>
</evidence>
<dbReference type="Proteomes" id="UP000805704">
    <property type="component" value="Chromosome 2"/>
</dbReference>
<organism evidence="1 2">
    <name type="scientific">Nibea albiflora</name>
    <name type="common">Yellow drum</name>
    <name type="synonym">Corvina albiflora</name>
    <dbReference type="NCBI Taxonomy" id="240163"/>
    <lineage>
        <taxon>Eukaryota</taxon>
        <taxon>Metazoa</taxon>
        <taxon>Chordata</taxon>
        <taxon>Craniata</taxon>
        <taxon>Vertebrata</taxon>
        <taxon>Euteleostomi</taxon>
        <taxon>Actinopterygii</taxon>
        <taxon>Neopterygii</taxon>
        <taxon>Teleostei</taxon>
        <taxon>Neoteleostei</taxon>
        <taxon>Acanthomorphata</taxon>
        <taxon>Eupercaria</taxon>
        <taxon>Sciaenidae</taxon>
        <taxon>Nibea</taxon>
    </lineage>
</organism>
<keyword evidence="1" id="KW-0808">Transferase</keyword>
<gene>
    <name evidence="1" type="primary">MAP3K12</name>
    <name evidence="1" type="ORF">GBF38_013296</name>
</gene>
<sequence length="829" mass="92548">MALIHEPRAPSPSLSGFNTPLSDPPSFRRLDAETPCTPEMDLTPTQCVLRNVLSIDTGGSVEPGGGGGEGQTPGHNQTPGDEQQEHFANSVLKLHEHDGNPGRTESEGQELDSTAVRSQADDARLQCQSNGGGFLEGLFGCLRPVWTMIGKAYSTEHKHNLDEAWEVPFEEISDLQWVGSGAQGAVFLGKLHGQEVAVKKVRNIKETDIKHLRKLKHPNIITFKGICTQAPCYCIIMEYCAQGQLYEVLRAGRKIHPSLLMDWAMGIAGGMNYLHLHKIIHRDLKSPNMLITYDDSVKISDFGTSKELSDKSTKMSFAGTVAWMAPEVIRNEPVSEKVDIWSFGVVLWEMLTGEVPYKDVDSSAIIWGVGNNSLQLPVPDSCPDSFKLLLRQCWNCKPRNRPSFRQILLHLDIASADILSTPQETYFQSQAEWRDEVRHHFEKIKSEGTCLHRLDEELIKRRREELRHALDIREHYERKLERANNLYMELNAIMLQLEIKEKELHKREQSLDKKYPGCFKHHSSRQSASSNSMEKLMKKRNVPQKLPSHSKRPDLLKSEVILPKLDSSMTQVTIPSKGSTSPGRSRRGKPRYRKAGKGSSGDLAQLKATLSSSLAMVNSTTSVPNSKQHLDPSAALRGLQHDLLLKKMYSSSPDLISTTLEAEGRRKGQEGTVITRSPRSQRLTPAALLYRAAVTRSQRRGVSSEEEEGEVDSEVELPRRRRPVSMTKCQSLSTFSSENLSVSDGEEGNTTDHSHSGTPDVVSTNTDERLDDKSDDLLSQGSEIPADPSDPTQLGSDGLSEKEAILRQVKTQLASNDHNYEARRKHDTE</sequence>
<keyword evidence="1" id="KW-0418">Kinase</keyword>
<keyword evidence="2" id="KW-1185">Reference proteome</keyword>